<comment type="caution">
    <text evidence="1">The sequence shown here is derived from an EMBL/GenBank/DDBJ whole genome shotgun (WGS) entry which is preliminary data.</text>
</comment>
<organism evidence="1 2">
    <name type="scientific">Chitinophaga skermanii</name>
    <dbReference type="NCBI Taxonomy" id="331697"/>
    <lineage>
        <taxon>Bacteria</taxon>
        <taxon>Pseudomonadati</taxon>
        <taxon>Bacteroidota</taxon>
        <taxon>Chitinophagia</taxon>
        <taxon>Chitinophagales</taxon>
        <taxon>Chitinophagaceae</taxon>
        <taxon>Chitinophaga</taxon>
    </lineage>
</organism>
<sequence length="153" mass="16709">MSLLTMVAIVVATVIHLHAQDTKREQTIIISPESVSFIHKNHFALLKPSGDGVTSYTIPVVDHGPVDPVLDPIICDGMTASQLYDDMIAKWQAYKLTAEYAAKLAVANATCQVQLVCIGNCGMAGTFFIEPTRLACRFNWVQAVKANDKFTVL</sequence>
<proteinExistence type="predicted"/>
<gene>
    <name evidence="1" type="ORF">LX64_01472</name>
</gene>
<reference evidence="1 2" key="1">
    <citation type="submission" date="2018-06" db="EMBL/GenBank/DDBJ databases">
        <title>Genomic Encyclopedia of Archaeal and Bacterial Type Strains, Phase II (KMG-II): from individual species to whole genera.</title>
        <authorList>
            <person name="Goeker M."/>
        </authorList>
    </citation>
    <scope>NUCLEOTIDE SEQUENCE [LARGE SCALE GENOMIC DNA]</scope>
    <source>
        <strain evidence="1 2">DSM 23857</strain>
    </source>
</reference>
<dbReference type="Proteomes" id="UP000249547">
    <property type="component" value="Unassembled WGS sequence"/>
</dbReference>
<keyword evidence="2" id="KW-1185">Reference proteome</keyword>
<dbReference type="EMBL" id="QLLL01000002">
    <property type="protein sequence ID" value="RAJ08818.1"/>
    <property type="molecule type" value="Genomic_DNA"/>
</dbReference>
<evidence type="ECO:0000313" key="2">
    <source>
        <dbReference type="Proteomes" id="UP000249547"/>
    </source>
</evidence>
<accession>A0A327QYI1</accession>
<dbReference type="AlphaFoldDB" id="A0A327QYI1"/>
<protein>
    <submittedName>
        <fullName evidence="1">Uncharacterized protein</fullName>
    </submittedName>
</protein>
<name>A0A327QYI1_9BACT</name>
<evidence type="ECO:0000313" key="1">
    <source>
        <dbReference type="EMBL" id="RAJ08818.1"/>
    </source>
</evidence>